<dbReference type="GO" id="GO:0008237">
    <property type="term" value="F:metallopeptidase activity"/>
    <property type="evidence" value="ECO:0007669"/>
    <property type="project" value="UniProtKB-KW"/>
</dbReference>
<dbReference type="AlphaFoldDB" id="A0A538UDZ2"/>
<feature type="non-terminal residue" evidence="2">
    <location>
        <position position="561"/>
    </location>
</feature>
<keyword evidence="2" id="KW-0482">Metalloprotease</keyword>
<dbReference type="SUPFAM" id="SSF55486">
    <property type="entry name" value="Metalloproteases ('zincins'), catalytic domain"/>
    <property type="match status" value="1"/>
</dbReference>
<dbReference type="PANTHER" id="PTHR41775:SF1">
    <property type="entry name" value="PEPTIDASE M6-LIKE DOMAIN-CONTAINING PROTEIN"/>
    <property type="match status" value="1"/>
</dbReference>
<dbReference type="PANTHER" id="PTHR41775">
    <property type="entry name" value="SECRETED PROTEIN-RELATED"/>
    <property type="match status" value="1"/>
</dbReference>
<protein>
    <submittedName>
        <fullName evidence="2">M6 family metalloprotease domain-containing protein</fullName>
    </submittedName>
</protein>
<dbReference type="Proteomes" id="UP000319771">
    <property type="component" value="Unassembled WGS sequence"/>
</dbReference>
<name>A0A538UDZ2_UNCEI</name>
<dbReference type="EMBL" id="VBPB01000012">
    <property type="protein sequence ID" value="TMQ74122.1"/>
    <property type="molecule type" value="Genomic_DNA"/>
</dbReference>
<reference evidence="2 3" key="1">
    <citation type="journal article" date="2019" name="Nat. Microbiol.">
        <title>Mediterranean grassland soil C-N compound turnover is dependent on rainfall and depth, and is mediated by genomically divergent microorganisms.</title>
        <authorList>
            <person name="Diamond S."/>
            <person name="Andeer P.F."/>
            <person name="Li Z."/>
            <person name="Crits-Christoph A."/>
            <person name="Burstein D."/>
            <person name="Anantharaman K."/>
            <person name="Lane K.R."/>
            <person name="Thomas B.C."/>
            <person name="Pan C."/>
            <person name="Northen T.R."/>
            <person name="Banfield J.F."/>
        </authorList>
    </citation>
    <scope>NUCLEOTIDE SEQUENCE [LARGE SCALE GENOMIC DNA]</scope>
    <source>
        <strain evidence="2">WS_11</strain>
    </source>
</reference>
<keyword evidence="2" id="KW-0378">Hydrolase</keyword>
<organism evidence="2 3">
    <name type="scientific">Eiseniibacteriota bacterium</name>
    <dbReference type="NCBI Taxonomy" id="2212470"/>
    <lineage>
        <taxon>Bacteria</taxon>
        <taxon>Candidatus Eiseniibacteriota</taxon>
    </lineage>
</organism>
<dbReference type="Pfam" id="PF05547">
    <property type="entry name" value="Peptidase_M6"/>
    <property type="match status" value="1"/>
</dbReference>
<evidence type="ECO:0000259" key="1">
    <source>
        <dbReference type="Pfam" id="PF05547"/>
    </source>
</evidence>
<comment type="caution">
    <text evidence="2">The sequence shown here is derived from an EMBL/GenBank/DDBJ whole genome shotgun (WGS) entry which is preliminary data.</text>
</comment>
<dbReference type="InterPro" id="IPR008757">
    <property type="entry name" value="Peptidase_M6-like_domain"/>
</dbReference>
<accession>A0A538UDZ2</accession>
<feature type="domain" description="Peptidase M6-like" evidence="1">
    <location>
        <begin position="119"/>
        <end position="330"/>
    </location>
</feature>
<dbReference type="GO" id="GO:0006508">
    <property type="term" value="P:proteolysis"/>
    <property type="evidence" value="ECO:0007669"/>
    <property type="project" value="UniProtKB-KW"/>
</dbReference>
<proteinExistence type="predicted"/>
<dbReference type="NCBIfam" id="TIGR03296">
    <property type="entry name" value="M6dom_TIGR03296"/>
    <property type="match status" value="1"/>
</dbReference>
<sequence>MTVPVGAPIVDAGVTSPAGHRSLVLSPSRLTIRAAALTLLWVAALATPAGAVMPTRLGTVPAEVSQAIADGRFTLPSRSGRLSTTATQTVWNVPVILVAFADQPFSTNLYGGATAGQYFERQLFDTTGTTPTGSVFDYYQWASGQRVRVVGKVVAAVTLPNPKDYYANNNWGLGFQPPRNAYGLATAALQLADPLVDWRPYDQDHDGYVDVVWFLHSGYGAEAPPVLRSNLWSATSRLSSWPSGERYQTLTTVPGAPSLRMSVDRISMVPELSAVRPGVPSEIGVYCHEFGHTLGLPDLYDTSFQGGGQNAGPGNWNLMATGGYGTDGGSPEYPASLGAWSLLYLGWRQTFRPTTDTVLVQTPLAHGGPIVEFWFQGESNPEHFLIENRRREGFDRNIPAEGLLVYHVNEDVIASGMAANRVNAGVVPGLQIVEADGQYDIPAGRNRGDDRDPFPGLLERTQIDDGTSPNTRTFSGGLTGIAMREITPIGDDVRYRLRVRPAGWQPAVRAATPGPYKGILPASLANRLVRFPDRSLAMISDELVAGRPQVMLRTRAPQAAW</sequence>
<evidence type="ECO:0000313" key="3">
    <source>
        <dbReference type="Proteomes" id="UP000319771"/>
    </source>
</evidence>
<gene>
    <name evidence="2" type="ORF">E6K81_01155</name>
</gene>
<keyword evidence="2" id="KW-0645">Protease</keyword>
<evidence type="ECO:0000313" key="2">
    <source>
        <dbReference type="EMBL" id="TMQ74122.1"/>
    </source>
</evidence>